<name>A0ABN7UTE7_GIGMA</name>
<sequence length="146" mass="15667">MTTRGDPIGSRSRHSAVLTQDGLILIYGGAGSNGTQVQPEVATLDVSVTPYTWKAIITDNAPPPLMYHSATLHGIYMIIAFGVVVPSQSQPVSSQLALNNNLYILDTQNYTWVNTFDASNIFGSNSTNTLKLELIIKIAIVCVSVA</sequence>
<evidence type="ECO:0000313" key="2">
    <source>
        <dbReference type="Proteomes" id="UP000789901"/>
    </source>
</evidence>
<dbReference type="InterPro" id="IPR015915">
    <property type="entry name" value="Kelch-typ_b-propeller"/>
</dbReference>
<keyword evidence="2" id="KW-1185">Reference proteome</keyword>
<dbReference type="Proteomes" id="UP000789901">
    <property type="component" value="Unassembled WGS sequence"/>
</dbReference>
<feature type="non-terminal residue" evidence="1">
    <location>
        <position position="146"/>
    </location>
</feature>
<reference evidence="1 2" key="1">
    <citation type="submission" date="2021-06" db="EMBL/GenBank/DDBJ databases">
        <authorList>
            <person name="Kallberg Y."/>
            <person name="Tangrot J."/>
            <person name="Rosling A."/>
        </authorList>
    </citation>
    <scope>NUCLEOTIDE SEQUENCE [LARGE SCALE GENOMIC DNA]</scope>
    <source>
        <strain evidence="1 2">120-4 pot B 10/14</strain>
    </source>
</reference>
<proteinExistence type="predicted"/>
<accession>A0ABN7UTE7</accession>
<gene>
    <name evidence="1" type="ORF">GMARGA_LOCUS10470</name>
</gene>
<dbReference type="EMBL" id="CAJVQB010005872">
    <property type="protein sequence ID" value="CAG8671905.1"/>
    <property type="molecule type" value="Genomic_DNA"/>
</dbReference>
<organism evidence="1 2">
    <name type="scientific">Gigaspora margarita</name>
    <dbReference type="NCBI Taxonomy" id="4874"/>
    <lineage>
        <taxon>Eukaryota</taxon>
        <taxon>Fungi</taxon>
        <taxon>Fungi incertae sedis</taxon>
        <taxon>Mucoromycota</taxon>
        <taxon>Glomeromycotina</taxon>
        <taxon>Glomeromycetes</taxon>
        <taxon>Diversisporales</taxon>
        <taxon>Gigasporaceae</taxon>
        <taxon>Gigaspora</taxon>
    </lineage>
</organism>
<protein>
    <submittedName>
        <fullName evidence="1">1374_t:CDS:1</fullName>
    </submittedName>
</protein>
<dbReference type="SUPFAM" id="SSF117281">
    <property type="entry name" value="Kelch motif"/>
    <property type="match status" value="1"/>
</dbReference>
<dbReference type="Gene3D" id="2.120.10.80">
    <property type="entry name" value="Kelch-type beta propeller"/>
    <property type="match status" value="1"/>
</dbReference>
<comment type="caution">
    <text evidence="1">The sequence shown here is derived from an EMBL/GenBank/DDBJ whole genome shotgun (WGS) entry which is preliminary data.</text>
</comment>
<evidence type="ECO:0000313" key="1">
    <source>
        <dbReference type="EMBL" id="CAG8671905.1"/>
    </source>
</evidence>